<evidence type="ECO:0008006" key="3">
    <source>
        <dbReference type="Google" id="ProtNLM"/>
    </source>
</evidence>
<name>A0A074L106_9BACT</name>
<dbReference type="OrthoDB" id="627554at2"/>
<dbReference type="Pfam" id="PF09411">
    <property type="entry name" value="PagL"/>
    <property type="match status" value="1"/>
</dbReference>
<proteinExistence type="predicted"/>
<dbReference type="RefSeq" id="WP_035072955.1">
    <property type="nucleotide sequence ID" value="NZ_JMIH01000016.1"/>
</dbReference>
<gene>
    <name evidence="1" type="ORF">EL17_08320</name>
</gene>
<dbReference type="Gene3D" id="2.40.160.20">
    <property type="match status" value="1"/>
</dbReference>
<dbReference type="InterPro" id="IPR018550">
    <property type="entry name" value="Lipid-A_deacylase-rel"/>
</dbReference>
<organism evidence="1 2">
    <name type="scientific">Anditalea andensis</name>
    <dbReference type="NCBI Taxonomy" id="1048983"/>
    <lineage>
        <taxon>Bacteria</taxon>
        <taxon>Pseudomonadati</taxon>
        <taxon>Bacteroidota</taxon>
        <taxon>Cytophagia</taxon>
        <taxon>Cytophagales</taxon>
        <taxon>Cytophagaceae</taxon>
        <taxon>Anditalea</taxon>
    </lineage>
</organism>
<evidence type="ECO:0000313" key="1">
    <source>
        <dbReference type="EMBL" id="KEO74135.1"/>
    </source>
</evidence>
<protein>
    <recommendedName>
        <fullName evidence="3">Deacylase</fullName>
    </recommendedName>
</protein>
<accession>A0A074L106</accession>
<reference evidence="1 2" key="1">
    <citation type="submission" date="2014-04" db="EMBL/GenBank/DDBJ databases">
        <title>Characterization and application of a salt tolerant electro-active bacterium.</title>
        <authorList>
            <person name="Yang L."/>
            <person name="Wei S."/>
            <person name="Tay Q.X.M."/>
        </authorList>
    </citation>
    <scope>NUCLEOTIDE SEQUENCE [LARGE SCALE GENOMIC DNA]</scope>
    <source>
        <strain evidence="1 2">LY1</strain>
    </source>
</reference>
<keyword evidence="2" id="KW-1185">Reference proteome</keyword>
<evidence type="ECO:0000313" key="2">
    <source>
        <dbReference type="Proteomes" id="UP000027821"/>
    </source>
</evidence>
<dbReference type="STRING" id="1048983.EL17_08320"/>
<dbReference type="EMBL" id="JMIH01000016">
    <property type="protein sequence ID" value="KEO74135.1"/>
    <property type="molecule type" value="Genomic_DNA"/>
</dbReference>
<sequence>MKFTFKLIITLFLIIPIFPSYSQSYLQFQSSRGQLFGYSEDMAEVKGDRTFFKLDYATVLKTKQYHRAMNYPLTGVSLTYMDHGNLATGRSIALSGFMQPSLVGGGRHDLSGRVSVGLAYVENPYDPIDNPEQQAIGTNLNFFVEGQLIYTYDLSSRFDVQFISGITHISNGARRLPNTGFNILSLGLGVRYQLSEQSASILPAFNSPEVDYELKKFSHYAFLRGGVKSVRNLDYNVFPAFGMNYTLAYRYNLLGSFSGGLDVDYNEGYVRDRMAMNAQNDGYIPFFSWRWGVAFGHELHMNKVSLVTQYAFYLRKPHPTHHMAYQRYGLKYQVGEKTSVSLTLRAHGGRADYMEWTLGRQLW</sequence>
<dbReference type="AlphaFoldDB" id="A0A074L106"/>
<comment type="caution">
    <text evidence="1">The sequence shown here is derived from an EMBL/GenBank/DDBJ whole genome shotgun (WGS) entry which is preliminary data.</text>
</comment>
<dbReference type="Proteomes" id="UP000027821">
    <property type="component" value="Unassembled WGS sequence"/>
</dbReference>
<dbReference type="eggNOG" id="ENOG502Z8CE">
    <property type="taxonomic scope" value="Bacteria"/>
</dbReference>